<dbReference type="GO" id="GO:0016757">
    <property type="term" value="F:glycosyltransferase activity"/>
    <property type="evidence" value="ECO:0007669"/>
    <property type="project" value="UniProtKB-ARBA"/>
</dbReference>
<reference evidence="2" key="1">
    <citation type="journal article" date="2021" name="Proc. Natl. Acad. Sci. U.S.A.">
        <title>Three genomes in the algal genus Volvox reveal the fate of a haploid sex-determining region after a transition to homothallism.</title>
        <authorList>
            <person name="Yamamoto K."/>
            <person name="Hamaji T."/>
            <person name="Kawai-Toyooka H."/>
            <person name="Matsuzaki R."/>
            <person name="Takahashi F."/>
            <person name="Nishimura Y."/>
            <person name="Kawachi M."/>
            <person name="Noguchi H."/>
            <person name="Minakuchi Y."/>
            <person name="Umen J.G."/>
            <person name="Toyoda A."/>
            <person name="Nozaki H."/>
        </authorList>
    </citation>
    <scope>NUCLEOTIDE SEQUENCE</scope>
    <source>
        <strain evidence="2">NIES-3780</strain>
    </source>
</reference>
<dbReference type="PANTHER" id="PTHR22916">
    <property type="entry name" value="GLYCOSYLTRANSFERASE"/>
    <property type="match status" value="1"/>
</dbReference>
<feature type="signal peptide" evidence="1">
    <location>
        <begin position="1"/>
        <end position="26"/>
    </location>
</feature>
<dbReference type="AlphaFoldDB" id="A0A8J4BQ32"/>
<protein>
    <recommendedName>
        <fullName evidence="4">Glycosyltransferase 2-like domain-containing protein</fullName>
    </recommendedName>
</protein>
<evidence type="ECO:0000256" key="1">
    <source>
        <dbReference type="SAM" id="SignalP"/>
    </source>
</evidence>
<dbReference type="InterPro" id="IPR029044">
    <property type="entry name" value="Nucleotide-diphossugar_trans"/>
</dbReference>
<evidence type="ECO:0000313" key="2">
    <source>
        <dbReference type="EMBL" id="GIL65004.1"/>
    </source>
</evidence>
<dbReference type="EMBL" id="BNCO01000071">
    <property type="protein sequence ID" value="GIL65004.1"/>
    <property type="molecule type" value="Genomic_DNA"/>
</dbReference>
<comment type="caution">
    <text evidence="2">The sequence shown here is derived from an EMBL/GenBank/DDBJ whole genome shotgun (WGS) entry which is preliminary data.</text>
</comment>
<proteinExistence type="predicted"/>
<evidence type="ECO:0000313" key="3">
    <source>
        <dbReference type="Proteomes" id="UP000747399"/>
    </source>
</evidence>
<feature type="chain" id="PRO_5035313323" description="Glycosyltransferase 2-like domain-containing protein" evidence="1">
    <location>
        <begin position="27"/>
        <end position="452"/>
    </location>
</feature>
<name>A0A8J4BQ32_9CHLO</name>
<keyword evidence="1" id="KW-0732">Signal</keyword>
<keyword evidence="3" id="KW-1185">Reference proteome</keyword>
<gene>
    <name evidence="2" type="ORF">Vafri_18839</name>
</gene>
<sequence length="452" mass="50639">MTKTFEHVCVLWWALFICASILPTEASTGPDRNLFSSCGIFQKFLSPYELQNLRTLVHRIQSSDASLGALRLGRWPYLSDIEATPSEAELTASKNEMSSKLQNMLESARISLQAGLSGTDAAVALAISCMSHRLVPTAFTARPLVSLLLNYFKRPQVVKVISTNLRAACASVSISCEIVVNVDNPHEGAMWAEEAGFVVPVFSANLHEARGYNRAARLARGKYLVLWQDDQVPPTDGTWLVQMIRLFETYPKLGILGMNTYRMCRQREGYNLIGKAGWNMDPRTNITWTYVHFTDFAPMAILASMFWELGGLEEGFSRRGDCGIVGDWELCARAWVAGWQVAYFHWDGRHADTAARGGTHTSVGVLSCWNRQMSIGQEVFSRRFVRPRFFDEMCERVWALNMLTFTLSSPDKCPYGNQTRGWANCTALLPEQRASLAAQLQIELPLPSVRAN</sequence>
<evidence type="ECO:0008006" key="4">
    <source>
        <dbReference type="Google" id="ProtNLM"/>
    </source>
</evidence>
<dbReference type="SUPFAM" id="SSF53448">
    <property type="entry name" value="Nucleotide-diphospho-sugar transferases"/>
    <property type="match status" value="1"/>
</dbReference>
<organism evidence="2 3">
    <name type="scientific">Volvox africanus</name>
    <dbReference type="NCBI Taxonomy" id="51714"/>
    <lineage>
        <taxon>Eukaryota</taxon>
        <taxon>Viridiplantae</taxon>
        <taxon>Chlorophyta</taxon>
        <taxon>core chlorophytes</taxon>
        <taxon>Chlorophyceae</taxon>
        <taxon>CS clade</taxon>
        <taxon>Chlamydomonadales</taxon>
        <taxon>Volvocaceae</taxon>
        <taxon>Volvox</taxon>
    </lineage>
</organism>
<accession>A0A8J4BQ32</accession>
<dbReference type="PANTHER" id="PTHR22916:SF3">
    <property type="entry name" value="UDP-GLCNAC:BETAGAL BETA-1,3-N-ACETYLGLUCOSAMINYLTRANSFERASE-LIKE PROTEIN 1"/>
    <property type="match status" value="1"/>
</dbReference>
<dbReference type="Proteomes" id="UP000747399">
    <property type="component" value="Unassembled WGS sequence"/>
</dbReference>
<dbReference type="Gene3D" id="3.90.550.10">
    <property type="entry name" value="Spore Coat Polysaccharide Biosynthesis Protein SpsA, Chain A"/>
    <property type="match status" value="1"/>
</dbReference>